<organism evidence="3 4">
    <name type="scientific">Leptolyngbya cf. ectocarpi LEGE 11479</name>
    <dbReference type="NCBI Taxonomy" id="1828722"/>
    <lineage>
        <taxon>Bacteria</taxon>
        <taxon>Bacillati</taxon>
        <taxon>Cyanobacteriota</taxon>
        <taxon>Cyanophyceae</taxon>
        <taxon>Leptolyngbyales</taxon>
        <taxon>Leptolyngbyaceae</taxon>
        <taxon>Leptolyngbya group</taxon>
        <taxon>Leptolyngbya</taxon>
    </lineage>
</organism>
<dbReference type="InterPro" id="IPR011050">
    <property type="entry name" value="Pectin_lyase_fold/virulence"/>
</dbReference>
<dbReference type="Pfam" id="PF05860">
    <property type="entry name" value="TPS"/>
    <property type="match status" value="1"/>
</dbReference>
<dbReference type="Pfam" id="PF12770">
    <property type="entry name" value="CHAT"/>
    <property type="match status" value="1"/>
</dbReference>
<dbReference type="InterPro" id="IPR012334">
    <property type="entry name" value="Pectin_lyas_fold"/>
</dbReference>
<keyword evidence="1" id="KW-0732">Signal</keyword>
<name>A0A928X0W9_LEPEC</name>
<accession>A0A928X0W9</accession>
<protein>
    <submittedName>
        <fullName evidence="3">CHAT domain-containing protein</fullName>
    </submittedName>
</protein>
<feature type="domain" description="Filamentous haemagglutinin FhaB/tRNA nuclease CdiA-like TPS" evidence="2">
    <location>
        <begin position="28"/>
        <end position="144"/>
    </location>
</feature>
<evidence type="ECO:0000313" key="4">
    <source>
        <dbReference type="Proteomes" id="UP000615026"/>
    </source>
</evidence>
<evidence type="ECO:0000259" key="2">
    <source>
        <dbReference type="SMART" id="SM00912"/>
    </source>
</evidence>
<reference evidence="3" key="1">
    <citation type="submission" date="2020-10" db="EMBL/GenBank/DDBJ databases">
        <authorList>
            <person name="Castelo-Branco R."/>
            <person name="Eusebio N."/>
            <person name="Adriana R."/>
            <person name="Vieira A."/>
            <person name="Brugerolle De Fraissinette N."/>
            <person name="Rezende De Castro R."/>
            <person name="Schneider M.P."/>
            <person name="Vasconcelos V."/>
            <person name="Leao P.N."/>
        </authorList>
    </citation>
    <scope>NUCLEOTIDE SEQUENCE</scope>
    <source>
        <strain evidence="3">LEGE 11479</strain>
    </source>
</reference>
<dbReference type="SUPFAM" id="SSF51126">
    <property type="entry name" value="Pectin lyase-like"/>
    <property type="match status" value="1"/>
</dbReference>
<dbReference type="InterPro" id="IPR024983">
    <property type="entry name" value="CHAT_dom"/>
</dbReference>
<dbReference type="Proteomes" id="UP000615026">
    <property type="component" value="Unassembled WGS sequence"/>
</dbReference>
<dbReference type="RefSeq" id="WP_193992884.1">
    <property type="nucleotide sequence ID" value="NZ_JADEXP010000064.1"/>
</dbReference>
<dbReference type="NCBIfam" id="TIGR01901">
    <property type="entry name" value="adhes_NPXG"/>
    <property type="match status" value="1"/>
</dbReference>
<dbReference type="Gene3D" id="2.160.20.10">
    <property type="entry name" value="Single-stranded right-handed beta-helix, Pectin lyase-like"/>
    <property type="match status" value="1"/>
</dbReference>
<sequence>MFRLSYRHWLVWAAVLLSPMGGAIAAHAQSITTADPATSIQQTDNLYQINGGNLSVDSATLFHNFGQFGLLTGETATFTNPAAVNSIIGRVTGGDASIIDGLLSVGGNADLYLLNPAGVLFGDNAQLNLGGSFSASTATGLMFGDELFDVLGGNNATLFNGAPTGYVFGSDQASAVINTGNLAVSPGQSLTLLGGQVVNTGQLLAPGGEVLVMAVPGENLVRLSQTGSLLGLELEPLLSEQALPNSAVSLSTIPALLTGAGDLGLATDIVVNPDGTVSLSDSSLQVPVASGSAIVSGQVNATGSLGGNIGILGDQIALVDAAVEASGNTGGGTVLIGGDRLGAGSVPNASATVIDETSVVRADGQEGGKIVAWGTDLLRSAGQLSARGGTGDGGFIETSSLGLLEVSTTPDISATNGAGGLWLLDPTNISIVAGNGATNISGGNPFIVDSAEDATLGVEKIRTALTRGTNVTIQTAGTGSGDGNITLKTKLDFNGTGTSSLSFIADGAITLLADILDSDKTSDDSLNLNFTSAGAISATGNIDTNGGDVALTSSQAGINVRDISTDNIRREATIEGDVSLQARTDISTNNINTFSYSRGLTRGRGGNVILNSTEGAIDTADIATVDEVTVAGSFSSSVTLTARGPISVNNIYGSYILSGVPGSEILLQSQASISAGDILNSSGTQGGNVTLKAENDIVFSLIDTESFFEVAGGNVVIESLQGNIRGTSDGLFEERTISTPGFFDGGTISISHNGGLITPFEVGDSSVNGTAGSISTGETTLENESFLGSITRSNIQINATENPIIVVPPETPIGPVIPPDRMPGINPGTVPITTPETPPPIEAAELLTQLPAELTTCISDCGTADKPDSAGQAPTGGYTLLSAPEIALQRFEEKLTTEVVDYLSPGLSDADNEIAEKGQDTSTQGSSFQSVDATDLITAQANLLKVQGQTGKRPALIYAVFGAGDALSESNTDFENNVLQAATPTDRLELLLVTAEGTPKYIQLPATRSEVLKLAQRMRRQVSSPSRIGTQTYLEPAQALYQILIAPLEAELAAQDIDTISFITDAGLRSVPIAALHDGEDFIIQNYNVGLMPSLSLTDLTYQNIRNTSALIAGTSAFADQVTLPGVPVELGAISSQWESKVLQGDTFKLDQFRDERQGNPYGIIHLATHGEFNVGDLSQSYLHMHNEKIGLDQLRTLGLHRPSVELLTLSACQTALGNRSAELGFAGFAVLTGAKTSVASLWSVSDEASAGLMIEFYRQLQAGQPTIKAEALRRAQLAMINGDVSVEENQLKGIEQAWDLPEEFAIADQQDFTHPYYWAAFTLVGSPW</sequence>
<gene>
    <name evidence="3" type="ORF">IQ260_09595</name>
</gene>
<dbReference type="EMBL" id="JADEXP010000064">
    <property type="protein sequence ID" value="MBE9066907.1"/>
    <property type="molecule type" value="Genomic_DNA"/>
</dbReference>
<evidence type="ECO:0000313" key="3">
    <source>
        <dbReference type="EMBL" id="MBE9066907.1"/>
    </source>
</evidence>
<feature type="chain" id="PRO_5038082353" evidence="1">
    <location>
        <begin position="29"/>
        <end position="1329"/>
    </location>
</feature>
<dbReference type="SMART" id="SM00912">
    <property type="entry name" value="Haemagg_act"/>
    <property type="match status" value="1"/>
</dbReference>
<comment type="caution">
    <text evidence="3">The sequence shown here is derived from an EMBL/GenBank/DDBJ whole genome shotgun (WGS) entry which is preliminary data.</text>
</comment>
<feature type="signal peptide" evidence="1">
    <location>
        <begin position="1"/>
        <end position="28"/>
    </location>
</feature>
<dbReference type="InterPro" id="IPR008638">
    <property type="entry name" value="FhaB/CdiA-like_TPS"/>
</dbReference>
<evidence type="ECO:0000256" key="1">
    <source>
        <dbReference type="SAM" id="SignalP"/>
    </source>
</evidence>
<keyword evidence="4" id="KW-1185">Reference proteome</keyword>
<proteinExistence type="predicted"/>